<protein>
    <submittedName>
        <fullName evidence="1">Sterile alpha motif domain-containing protein 9-like</fullName>
    </submittedName>
</protein>
<accession>A0ABQ8LY71</accession>
<dbReference type="PANTHER" id="PTHR16155">
    <property type="entry name" value="DED DOMAIN-CONTAINING PROTEIN"/>
    <property type="match status" value="1"/>
</dbReference>
<organism evidence="1 2">
    <name type="scientific">Labeo rohita</name>
    <name type="common">Indian major carp</name>
    <name type="synonym">Cyprinus rohita</name>
    <dbReference type="NCBI Taxonomy" id="84645"/>
    <lineage>
        <taxon>Eukaryota</taxon>
        <taxon>Metazoa</taxon>
        <taxon>Chordata</taxon>
        <taxon>Craniata</taxon>
        <taxon>Vertebrata</taxon>
        <taxon>Euteleostomi</taxon>
        <taxon>Actinopterygii</taxon>
        <taxon>Neopterygii</taxon>
        <taxon>Teleostei</taxon>
        <taxon>Ostariophysi</taxon>
        <taxon>Cypriniformes</taxon>
        <taxon>Cyprinidae</taxon>
        <taxon>Labeoninae</taxon>
        <taxon>Labeonini</taxon>
        <taxon>Labeo</taxon>
    </lineage>
</organism>
<evidence type="ECO:0000313" key="2">
    <source>
        <dbReference type="Proteomes" id="UP000830375"/>
    </source>
</evidence>
<reference evidence="1 2" key="1">
    <citation type="submission" date="2022-01" db="EMBL/GenBank/DDBJ databases">
        <title>A high-quality chromosome-level genome assembly of rohu carp, Labeo rohita.</title>
        <authorList>
            <person name="Arick M.A. II"/>
            <person name="Hsu C.-Y."/>
            <person name="Magbanua Z."/>
            <person name="Pechanova O."/>
            <person name="Grover C."/>
            <person name="Miller E."/>
            <person name="Thrash A."/>
            <person name="Ezzel L."/>
            <person name="Alam S."/>
            <person name="Benzie J."/>
            <person name="Hamilton M."/>
            <person name="Karsi A."/>
            <person name="Lawrence M.L."/>
            <person name="Peterson D.G."/>
        </authorList>
    </citation>
    <scope>NUCLEOTIDE SEQUENCE [LARGE SCALE GENOMIC DNA]</scope>
    <source>
        <strain evidence="2">BAU-BD-2019</strain>
        <tissue evidence="1">Blood</tissue>
    </source>
</reference>
<evidence type="ECO:0000313" key="1">
    <source>
        <dbReference type="EMBL" id="KAI2655583.1"/>
    </source>
</evidence>
<keyword evidence="2" id="KW-1185">Reference proteome</keyword>
<gene>
    <name evidence="1" type="ORF">H4Q32_018003</name>
</gene>
<name>A0ABQ8LY71_LABRO</name>
<sequence length="157" mass="18051">MDSRGDTGYVHGEIIGIPVNEKDVYCDAVDYIERGFSSSDSELIRLCIGDPHEKANKVQFEKKIAYRRVGSKTEPVADLSDFYQHISFRDAQREEAEKMHNFTAPELCQNLGKKLVMLITRYAGHYNVTLSIPFSSSQIRQIFFPSNKEYTNLYQRS</sequence>
<proteinExistence type="predicted"/>
<dbReference type="Proteomes" id="UP000830375">
    <property type="component" value="Unassembled WGS sequence"/>
</dbReference>
<dbReference type="EMBL" id="JACTAM010000016">
    <property type="protein sequence ID" value="KAI2655583.1"/>
    <property type="molecule type" value="Genomic_DNA"/>
</dbReference>
<comment type="caution">
    <text evidence="1">The sequence shown here is derived from an EMBL/GenBank/DDBJ whole genome shotgun (WGS) entry which is preliminary data.</text>
</comment>
<dbReference type="PANTHER" id="PTHR16155:SF3">
    <property type="entry name" value="STERILE ALPHA MOTIF DOMAIN-CONTAINING PROTEIN 9-LIKE"/>
    <property type="match status" value="1"/>
</dbReference>